<evidence type="ECO:0000313" key="3">
    <source>
        <dbReference type="Proteomes" id="UP001203852"/>
    </source>
</evidence>
<evidence type="ECO:0000259" key="1">
    <source>
        <dbReference type="PROSITE" id="PS50902"/>
    </source>
</evidence>
<dbReference type="InterPro" id="IPR008254">
    <property type="entry name" value="Flavodoxin/NO_synth"/>
</dbReference>
<comment type="caution">
    <text evidence="2">The sequence shown here is derived from an EMBL/GenBank/DDBJ whole genome shotgun (WGS) entry which is preliminary data.</text>
</comment>
<dbReference type="Proteomes" id="UP001203852">
    <property type="component" value="Unassembled WGS sequence"/>
</dbReference>
<protein>
    <submittedName>
        <fullName evidence="2">Protoporphyrinogen oxidase</fullName>
    </submittedName>
</protein>
<reference evidence="2" key="1">
    <citation type="journal article" date="2022" name="bioRxiv">
        <title>Deciphering the potential niche of two novel black yeast fungi from a biological soil crust based on their genomes, phenotypes, and melanin regulation.</title>
        <authorList>
            <consortium name="DOE Joint Genome Institute"/>
            <person name="Carr E.C."/>
            <person name="Barton Q."/>
            <person name="Grambo S."/>
            <person name="Sullivan M."/>
            <person name="Renfro C.M."/>
            <person name="Kuo A."/>
            <person name="Pangilinan J."/>
            <person name="Lipzen A."/>
            <person name="Keymanesh K."/>
            <person name="Savage E."/>
            <person name="Barry K."/>
            <person name="Grigoriev I.V."/>
            <person name="Riekhof W.R."/>
            <person name="Harris S.S."/>
        </authorList>
    </citation>
    <scope>NUCLEOTIDE SEQUENCE</scope>
    <source>
        <strain evidence="2">JF 03-4F</strain>
    </source>
</reference>
<dbReference type="Pfam" id="PF12724">
    <property type="entry name" value="Flavodoxin_5"/>
    <property type="match status" value="1"/>
</dbReference>
<proteinExistence type="predicted"/>
<gene>
    <name evidence="2" type="ORF">EDD36DRAFT_9726</name>
</gene>
<feature type="domain" description="Flavodoxin-like" evidence="1">
    <location>
        <begin position="12"/>
        <end position="181"/>
    </location>
</feature>
<evidence type="ECO:0000313" key="2">
    <source>
        <dbReference type="EMBL" id="KAI1617704.1"/>
    </source>
</evidence>
<accession>A0AAN6E5Z0</accession>
<name>A0AAN6E5Z0_9EURO</name>
<dbReference type="InterPro" id="IPR026816">
    <property type="entry name" value="Flavodoxin_dom"/>
</dbReference>
<dbReference type="SUPFAM" id="SSF52218">
    <property type="entry name" value="Flavoproteins"/>
    <property type="match status" value="1"/>
</dbReference>
<sequence>MSSEPQTSSMPVLITYATSRGSTKEVADRIASRLHAVGFAVDCRPVDHVFSVENYSAVIIGSPIYHQKWLLDAQKFVDVEAVGLRMKPVWAFSLGMVGKPGWRRARAIKKETSRIEDVIIQKVPKVRDHRLFGGKDDGSSVSTPLRGLYRCLGGSFGDMRDWTAIDSWTSLIAKELHADGL</sequence>
<dbReference type="EMBL" id="MU404350">
    <property type="protein sequence ID" value="KAI1617704.1"/>
    <property type="molecule type" value="Genomic_DNA"/>
</dbReference>
<dbReference type="PROSITE" id="PS50902">
    <property type="entry name" value="FLAVODOXIN_LIKE"/>
    <property type="match status" value="1"/>
</dbReference>
<dbReference type="PANTHER" id="PTHR38030:SF2">
    <property type="entry name" value="PROTOPORPHYRINOGEN IX DEHYDROGENASE [QUINONE]"/>
    <property type="match status" value="1"/>
</dbReference>
<dbReference type="AlphaFoldDB" id="A0AAN6E5Z0"/>
<dbReference type="Gene3D" id="3.40.50.360">
    <property type="match status" value="1"/>
</dbReference>
<keyword evidence="3" id="KW-1185">Reference proteome</keyword>
<dbReference type="GO" id="GO:0070819">
    <property type="term" value="F:menaquinone-dependent protoporphyrinogen oxidase activity"/>
    <property type="evidence" value="ECO:0007669"/>
    <property type="project" value="TreeGrafter"/>
</dbReference>
<dbReference type="GO" id="GO:0006783">
    <property type="term" value="P:heme biosynthetic process"/>
    <property type="evidence" value="ECO:0007669"/>
    <property type="project" value="TreeGrafter"/>
</dbReference>
<dbReference type="InterPro" id="IPR029039">
    <property type="entry name" value="Flavoprotein-like_sf"/>
</dbReference>
<dbReference type="InterPro" id="IPR052200">
    <property type="entry name" value="Protoporphyrinogen_IX_DH"/>
</dbReference>
<organism evidence="2 3">
    <name type="scientific">Exophiala viscosa</name>
    <dbReference type="NCBI Taxonomy" id="2486360"/>
    <lineage>
        <taxon>Eukaryota</taxon>
        <taxon>Fungi</taxon>
        <taxon>Dikarya</taxon>
        <taxon>Ascomycota</taxon>
        <taxon>Pezizomycotina</taxon>
        <taxon>Eurotiomycetes</taxon>
        <taxon>Chaetothyriomycetidae</taxon>
        <taxon>Chaetothyriales</taxon>
        <taxon>Herpotrichiellaceae</taxon>
        <taxon>Exophiala</taxon>
    </lineage>
</organism>
<dbReference type="GO" id="GO:0010181">
    <property type="term" value="F:FMN binding"/>
    <property type="evidence" value="ECO:0007669"/>
    <property type="project" value="InterPro"/>
</dbReference>
<dbReference type="PANTHER" id="PTHR38030">
    <property type="entry name" value="PROTOPORPHYRINOGEN IX DEHYDROGENASE [MENAQUINONE]"/>
    <property type="match status" value="1"/>
</dbReference>